<name>A0A7J8R9T3_GOSDV</name>
<keyword evidence="2" id="KW-1185">Reference proteome</keyword>
<protein>
    <submittedName>
        <fullName evidence="1">Uncharacterized protein</fullName>
    </submittedName>
</protein>
<accession>A0A7J8R9T3</accession>
<evidence type="ECO:0000313" key="1">
    <source>
        <dbReference type="EMBL" id="MBA0610475.1"/>
    </source>
</evidence>
<gene>
    <name evidence="1" type="ORF">Godav_011320</name>
</gene>
<comment type="caution">
    <text evidence="1">The sequence shown here is derived from an EMBL/GenBank/DDBJ whole genome shotgun (WGS) entry which is preliminary data.</text>
</comment>
<dbReference type="Proteomes" id="UP000593561">
    <property type="component" value="Unassembled WGS sequence"/>
</dbReference>
<sequence length="139" mass="15311">MVVDGPRPRGFLTTSGILPFNVKLKPLCMGNRVGRGGKFVAGLLEKAVGDQGVERANKQPMVSASYECTTIDMEMRRLLRCRGLLTKHYKDEFNSPKGTHPGLDMVEVGWGSTSHCMRWKPGSIFLLTPSCASRLTPMV</sequence>
<proteinExistence type="predicted"/>
<organism evidence="1 2">
    <name type="scientific">Gossypium davidsonii</name>
    <name type="common">Davidson's cotton</name>
    <name type="synonym">Gossypium klotzschianum subsp. davidsonii</name>
    <dbReference type="NCBI Taxonomy" id="34287"/>
    <lineage>
        <taxon>Eukaryota</taxon>
        <taxon>Viridiplantae</taxon>
        <taxon>Streptophyta</taxon>
        <taxon>Embryophyta</taxon>
        <taxon>Tracheophyta</taxon>
        <taxon>Spermatophyta</taxon>
        <taxon>Magnoliopsida</taxon>
        <taxon>eudicotyledons</taxon>
        <taxon>Gunneridae</taxon>
        <taxon>Pentapetalae</taxon>
        <taxon>rosids</taxon>
        <taxon>malvids</taxon>
        <taxon>Malvales</taxon>
        <taxon>Malvaceae</taxon>
        <taxon>Malvoideae</taxon>
        <taxon>Gossypium</taxon>
    </lineage>
</organism>
<dbReference type="AlphaFoldDB" id="A0A7J8R9T3"/>
<reference evidence="1 2" key="1">
    <citation type="journal article" date="2019" name="Genome Biol. Evol.">
        <title>Insights into the evolution of the New World diploid cottons (Gossypium, subgenus Houzingenia) based on genome sequencing.</title>
        <authorList>
            <person name="Grover C.E."/>
            <person name="Arick M.A. 2nd"/>
            <person name="Thrash A."/>
            <person name="Conover J.L."/>
            <person name="Sanders W.S."/>
            <person name="Peterson D.G."/>
            <person name="Frelichowski J.E."/>
            <person name="Scheffler J.A."/>
            <person name="Scheffler B.E."/>
            <person name="Wendel J.F."/>
        </authorList>
    </citation>
    <scope>NUCLEOTIDE SEQUENCE [LARGE SCALE GENOMIC DNA]</scope>
    <source>
        <strain evidence="1">27</strain>
        <tissue evidence="1">Leaf</tissue>
    </source>
</reference>
<dbReference type="EMBL" id="JABFAC010000004">
    <property type="protein sequence ID" value="MBA0610475.1"/>
    <property type="molecule type" value="Genomic_DNA"/>
</dbReference>
<evidence type="ECO:0000313" key="2">
    <source>
        <dbReference type="Proteomes" id="UP000593561"/>
    </source>
</evidence>